<name>A0AAQ3LAL0_9BACT</name>
<dbReference type="EMBL" id="CP136920">
    <property type="protein sequence ID" value="WOO42320.1"/>
    <property type="molecule type" value="Genomic_DNA"/>
</dbReference>
<dbReference type="KEGG" id="puo:RZN69_04405"/>
<keyword evidence="1 2" id="KW-0732">Signal</keyword>
<feature type="signal peptide" evidence="2">
    <location>
        <begin position="1"/>
        <end position="21"/>
    </location>
</feature>
<evidence type="ECO:0000256" key="1">
    <source>
        <dbReference type="ARBA" id="ARBA00022729"/>
    </source>
</evidence>
<feature type="chain" id="PRO_5042820244" evidence="2">
    <location>
        <begin position="22"/>
        <end position="206"/>
    </location>
</feature>
<evidence type="ECO:0000313" key="5">
    <source>
        <dbReference type="Proteomes" id="UP001304300"/>
    </source>
</evidence>
<feature type="domain" description="Outer membrane protein beta-barrel" evidence="3">
    <location>
        <begin position="9"/>
        <end position="206"/>
    </location>
</feature>
<dbReference type="AlphaFoldDB" id="A0AAQ3LAL0"/>
<keyword evidence="5" id="KW-1185">Reference proteome</keyword>
<dbReference type="SUPFAM" id="SSF56925">
    <property type="entry name" value="OMPA-like"/>
    <property type="match status" value="1"/>
</dbReference>
<reference evidence="4 5" key="1">
    <citation type="submission" date="2023-10" db="EMBL/GenBank/DDBJ databases">
        <title>Rubellicoccus peritrichatus gen. nov., sp. nov., isolated from an algae of coral reef tank.</title>
        <authorList>
            <person name="Luo J."/>
        </authorList>
    </citation>
    <scope>NUCLEOTIDE SEQUENCE [LARGE SCALE GENOMIC DNA]</scope>
    <source>
        <strain evidence="4 5">CR14</strain>
    </source>
</reference>
<dbReference type="Pfam" id="PF13505">
    <property type="entry name" value="OMP_b-brl"/>
    <property type="match status" value="1"/>
</dbReference>
<dbReference type="Gene3D" id="2.40.160.20">
    <property type="match status" value="1"/>
</dbReference>
<dbReference type="InterPro" id="IPR011250">
    <property type="entry name" value="OMP/PagP_B-barrel"/>
</dbReference>
<evidence type="ECO:0000256" key="2">
    <source>
        <dbReference type="SAM" id="SignalP"/>
    </source>
</evidence>
<evidence type="ECO:0000313" key="4">
    <source>
        <dbReference type="EMBL" id="WOO42320.1"/>
    </source>
</evidence>
<dbReference type="InterPro" id="IPR027385">
    <property type="entry name" value="Beta-barrel_OMP"/>
</dbReference>
<organism evidence="4 5">
    <name type="scientific">Rubellicoccus peritrichatus</name>
    <dbReference type="NCBI Taxonomy" id="3080537"/>
    <lineage>
        <taxon>Bacteria</taxon>
        <taxon>Pseudomonadati</taxon>
        <taxon>Verrucomicrobiota</taxon>
        <taxon>Opitutia</taxon>
        <taxon>Puniceicoccales</taxon>
        <taxon>Cerasicoccaceae</taxon>
        <taxon>Rubellicoccus</taxon>
    </lineage>
</organism>
<dbReference type="Proteomes" id="UP001304300">
    <property type="component" value="Chromosome"/>
</dbReference>
<sequence length="206" mass="22134">MLKNILIVSTALSLFPVASHASDETSFYITARGGPAFFGGSEIGPSGSSITFEYETGYSFTGAIGYRFDLGTDALSLRTEFEGGYASAGISEATQFGFTFSNLGDINISRYMGNAILDIPITESFYTYWGVGLGYAVTELELNGGFEDSGGEFAYQGMIGIGYNILENLSIELGWKAYSSLEPEIGGVDFDTPLVNQAELGIQYKF</sequence>
<evidence type="ECO:0000259" key="3">
    <source>
        <dbReference type="Pfam" id="PF13505"/>
    </source>
</evidence>
<protein>
    <submittedName>
        <fullName evidence="4">Outer membrane beta-barrel protein</fullName>
    </submittedName>
</protein>
<gene>
    <name evidence="4" type="ORF">RZN69_04405</name>
</gene>
<accession>A0AAQ3LAL0</accession>
<dbReference type="RefSeq" id="WP_317834839.1">
    <property type="nucleotide sequence ID" value="NZ_CP136920.1"/>
</dbReference>
<proteinExistence type="predicted"/>